<gene>
    <name evidence="2" type="ORF">FKW44_025381</name>
</gene>
<proteinExistence type="predicted"/>
<dbReference type="EMBL" id="CP045910">
    <property type="protein sequence ID" value="QQP31697.1"/>
    <property type="molecule type" value="Genomic_DNA"/>
</dbReference>
<sequence length="102" mass="10847">PRIPSSYPQTATPTSSDPRPPSLAHLPRSVGTLSPPEYTTSSSVDGLDEFRGITAMKGLPGSRSVNASMMLSPVRVRPLQSLWRAPGLMDEAPQGSRIGEGF</sequence>
<organism evidence="2 3">
    <name type="scientific">Caligus rogercresseyi</name>
    <name type="common">Sea louse</name>
    <dbReference type="NCBI Taxonomy" id="217165"/>
    <lineage>
        <taxon>Eukaryota</taxon>
        <taxon>Metazoa</taxon>
        <taxon>Ecdysozoa</taxon>
        <taxon>Arthropoda</taxon>
        <taxon>Crustacea</taxon>
        <taxon>Multicrustacea</taxon>
        <taxon>Hexanauplia</taxon>
        <taxon>Copepoda</taxon>
        <taxon>Siphonostomatoida</taxon>
        <taxon>Caligidae</taxon>
        <taxon>Caligus</taxon>
    </lineage>
</organism>
<feature type="region of interest" description="Disordered" evidence="1">
    <location>
        <begin position="1"/>
        <end position="45"/>
    </location>
</feature>
<name>A0A7T8GKL4_CALRO</name>
<dbReference type="Proteomes" id="UP000595437">
    <property type="component" value="Chromosome 21"/>
</dbReference>
<accession>A0A7T8GKL4</accession>
<evidence type="ECO:0000313" key="2">
    <source>
        <dbReference type="EMBL" id="QQP31697.1"/>
    </source>
</evidence>
<keyword evidence="3" id="KW-1185">Reference proteome</keyword>
<reference evidence="3" key="1">
    <citation type="submission" date="2021-01" db="EMBL/GenBank/DDBJ databases">
        <title>Caligus Genome Assembly.</title>
        <authorList>
            <person name="Gallardo-Escarate C."/>
        </authorList>
    </citation>
    <scope>NUCLEOTIDE SEQUENCE [LARGE SCALE GENOMIC DNA]</scope>
</reference>
<evidence type="ECO:0000256" key="1">
    <source>
        <dbReference type="SAM" id="MobiDB-lite"/>
    </source>
</evidence>
<protein>
    <submittedName>
        <fullName evidence="2">Uncharacterized protein</fullName>
    </submittedName>
</protein>
<dbReference type="AlphaFoldDB" id="A0A7T8GKL4"/>
<feature type="non-terminal residue" evidence="2">
    <location>
        <position position="1"/>
    </location>
</feature>
<dbReference type="OrthoDB" id="6381181at2759"/>
<evidence type="ECO:0000313" key="3">
    <source>
        <dbReference type="Proteomes" id="UP000595437"/>
    </source>
</evidence>
<feature type="compositionally biased region" description="Polar residues" evidence="1">
    <location>
        <begin position="1"/>
        <end position="17"/>
    </location>
</feature>